<dbReference type="AlphaFoldDB" id="A0A926NNQ9"/>
<dbReference type="CDD" id="cd01299">
    <property type="entry name" value="Met_dep_hydrolase_A"/>
    <property type="match status" value="1"/>
</dbReference>
<dbReference type="Pfam" id="PF01979">
    <property type="entry name" value="Amidohydro_1"/>
    <property type="match status" value="1"/>
</dbReference>
<evidence type="ECO:0000256" key="1">
    <source>
        <dbReference type="SAM" id="SignalP"/>
    </source>
</evidence>
<comment type="caution">
    <text evidence="3">The sequence shown here is derived from an EMBL/GenBank/DDBJ whole genome shotgun (WGS) entry which is preliminary data.</text>
</comment>
<evidence type="ECO:0000259" key="2">
    <source>
        <dbReference type="Pfam" id="PF01979"/>
    </source>
</evidence>
<protein>
    <submittedName>
        <fullName evidence="3">Amidohydrolase family protein</fullName>
    </submittedName>
</protein>
<dbReference type="Gene3D" id="3.20.20.140">
    <property type="entry name" value="Metal-dependent hydrolases"/>
    <property type="match status" value="1"/>
</dbReference>
<dbReference type="InterPro" id="IPR011059">
    <property type="entry name" value="Metal-dep_hydrolase_composite"/>
</dbReference>
<sequence>MKVFLLFAFSLGLQAVTFGQSAGYTLIKPDRVFDGQEMHSNWWVLVNGKKIEAVGDAASIHFPADAKIIELKGATLMPGMIEGHSHLFLHPYNETSWNDQVLTESRAERTARAVQHAKATLMAGFTTVRDLGTEGAGYDDAGLKMAINKGITPGPRMLIATRAIVATGSYGPKTDVTESTLPTGAEAADGVEGLTRAIRLQIGHGADVIKLYADYRWGINNTPAPTFTEEELKTAVQVAGSSGRQVVVHSGTEEGMRRAIAANVRTIEHGDGGTPELFRQMKAKDIALCPTLAATESISIYKGWRKGIDADPEVVKHKHEIFTDALKAGVTICMGGDVGVFTHGDNAKEMLLMVEYGMKPIEVLRSATSVNARVFGLKELGNIKPGYLADIVAIEGNPVEDIKTVKQVKFVMKDGVIYLQK</sequence>
<reference evidence="3" key="1">
    <citation type="submission" date="2020-09" db="EMBL/GenBank/DDBJ databases">
        <title>Novel species of Mucilaginibacter isolated from a glacier on the Tibetan Plateau.</title>
        <authorList>
            <person name="Liu Q."/>
            <person name="Xin Y.-H."/>
        </authorList>
    </citation>
    <scope>NUCLEOTIDE SEQUENCE</scope>
    <source>
        <strain evidence="3">ZB1P21</strain>
    </source>
</reference>
<dbReference type="EMBL" id="JACWMX010000002">
    <property type="protein sequence ID" value="MBD1392598.1"/>
    <property type="molecule type" value="Genomic_DNA"/>
</dbReference>
<dbReference type="PANTHER" id="PTHR43135:SF3">
    <property type="entry name" value="ALPHA-D-RIBOSE 1-METHYLPHOSPHONATE 5-TRIPHOSPHATE DIPHOSPHATASE"/>
    <property type="match status" value="1"/>
</dbReference>
<evidence type="ECO:0000313" key="3">
    <source>
        <dbReference type="EMBL" id="MBD1392598.1"/>
    </source>
</evidence>
<feature type="chain" id="PRO_5036803765" evidence="1">
    <location>
        <begin position="16"/>
        <end position="421"/>
    </location>
</feature>
<gene>
    <name evidence="3" type="ORF">IDJ76_05785</name>
</gene>
<dbReference type="GO" id="GO:0016810">
    <property type="term" value="F:hydrolase activity, acting on carbon-nitrogen (but not peptide) bonds"/>
    <property type="evidence" value="ECO:0007669"/>
    <property type="project" value="InterPro"/>
</dbReference>
<dbReference type="InterPro" id="IPR057744">
    <property type="entry name" value="OTAase-like"/>
</dbReference>
<keyword evidence="1" id="KW-0732">Signal</keyword>
<dbReference type="SUPFAM" id="SSF51556">
    <property type="entry name" value="Metallo-dependent hydrolases"/>
    <property type="match status" value="1"/>
</dbReference>
<dbReference type="PANTHER" id="PTHR43135">
    <property type="entry name" value="ALPHA-D-RIBOSE 1-METHYLPHOSPHONATE 5-TRIPHOSPHATE DIPHOSPHATASE"/>
    <property type="match status" value="1"/>
</dbReference>
<dbReference type="InterPro" id="IPR006680">
    <property type="entry name" value="Amidohydro-rel"/>
</dbReference>
<dbReference type="Proteomes" id="UP000619078">
    <property type="component" value="Unassembled WGS sequence"/>
</dbReference>
<dbReference type="SUPFAM" id="SSF51338">
    <property type="entry name" value="Composite domain of metallo-dependent hydrolases"/>
    <property type="match status" value="1"/>
</dbReference>
<dbReference type="RefSeq" id="WP_191161693.1">
    <property type="nucleotide sequence ID" value="NZ_JACWMX010000002.1"/>
</dbReference>
<dbReference type="Gene3D" id="2.30.40.10">
    <property type="entry name" value="Urease, subunit C, domain 1"/>
    <property type="match status" value="1"/>
</dbReference>
<accession>A0A926NNQ9</accession>
<feature type="signal peptide" evidence="1">
    <location>
        <begin position="1"/>
        <end position="15"/>
    </location>
</feature>
<dbReference type="InterPro" id="IPR051781">
    <property type="entry name" value="Metallo-dep_Hydrolase"/>
</dbReference>
<proteinExistence type="predicted"/>
<organism evidence="3 4">
    <name type="scientific">Mucilaginibacter glaciei</name>
    <dbReference type="NCBI Taxonomy" id="2772109"/>
    <lineage>
        <taxon>Bacteria</taxon>
        <taxon>Pseudomonadati</taxon>
        <taxon>Bacteroidota</taxon>
        <taxon>Sphingobacteriia</taxon>
        <taxon>Sphingobacteriales</taxon>
        <taxon>Sphingobacteriaceae</taxon>
        <taxon>Mucilaginibacter</taxon>
    </lineage>
</organism>
<evidence type="ECO:0000313" key="4">
    <source>
        <dbReference type="Proteomes" id="UP000619078"/>
    </source>
</evidence>
<dbReference type="InterPro" id="IPR032466">
    <property type="entry name" value="Metal_Hydrolase"/>
</dbReference>
<feature type="domain" description="Amidohydrolase-related" evidence="2">
    <location>
        <begin position="75"/>
        <end position="416"/>
    </location>
</feature>
<name>A0A926NNQ9_9SPHI</name>
<keyword evidence="4" id="KW-1185">Reference proteome</keyword>